<dbReference type="OrthoDB" id="1376578at2"/>
<evidence type="ECO:0000313" key="1">
    <source>
        <dbReference type="EMBL" id="RDY57569.1"/>
    </source>
</evidence>
<proteinExistence type="predicted"/>
<evidence type="ECO:0000313" key="2">
    <source>
        <dbReference type="Proteomes" id="UP000261828"/>
    </source>
</evidence>
<dbReference type="RefSeq" id="WP_116186004.1">
    <property type="nucleotide sequence ID" value="NZ_QTJX01000010.1"/>
</dbReference>
<keyword evidence="2" id="KW-1185">Reference proteome</keyword>
<accession>A0A371JKX1</accession>
<name>A0A371JKX1_9FLAO</name>
<protein>
    <submittedName>
        <fullName evidence="1">Uncharacterized protein</fullName>
    </submittedName>
</protein>
<organism evidence="1 2">
    <name type="scientific">Flagellimonas nanhaiensis</name>
    <dbReference type="NCBI Taxonomy" id="2292706"/>
    <lineage>
        <taxon>Bacteria</taxon>
        <taxon>Pseudomonadati</taxon>
        <taxon>Bacteroidota</taxon>
        <taxon>Flavobacteriia</taxon>
        <taxon>Flavobacteriales</taxon>
        <taxon>Flavobacteriaceae</taxon>
        <taxon>Flagellimonas</taxon>
    </lineage>
</organism>
<dbReference type="Proteomes" id="UP000261828">
    <property type="component" value="Unassembled WGS sequence"/>
</dbReference>
<dbReference type="EMBL" id="QTJX01000010">
    <property type="protein sequence ID" value="RDY57569.1"/>
    <property type="molecule type" value="Genomic_DNA"/>
</dbReference>
<dbReference type="AlphaFoldDB" id="A0A371JKX1"/>
<reference evidence="1 2" key="1">
    <citation type="submission" date="2018-08" db="EMBL/GenBank/DDBJ databases">
        <title>Muricauda nanhaiensis sp. nov., isolated from seawater of the South China Sea.</title>
        <authorList>
            <person name="Dang Y."/>
        </authorList>
    </citation>
    <scope>NUCLEOTIDE SEQUENCE [LARGE SCALE GENOMIC DNA]</scope>
    <source>
        <strain evidence="1 2">SM1704</strain>
    </source>
</reference>
<gene>
    <name evidence="1" type="ORF">DX873_18600</name>
</gene>
<comment type="caution">
    <text evidence="1">The sequence shown here is derived from an EMBL/GenBank/DDBJ whole genome shotgun (WGS) entry which is preliminary data.</text>
</comment>
<sequence length="74" mass="8342">MEATEIRQKILEIIDKKHKSSNGHCGVSPVALKFGIEAGYKSIAEQLNYLHENNMILVRNGINGYLLFKKKNPS</sequence>